<dbReference type="PANTHER" id="PTHR46599:SF3">
    <property type="entry name" value="PIGGYBAC TRANSPOSABLE ELEMENT-DERIVED PROTEIN 4"/>
    <property type="match status" value="1"/>
</dbReference>
<feature type="domain" description="PiggyBac transposable element-derived protein" evidence="1">
    <location>
        <begin position="248"/>
        <end position="307"/>
    </location>
</feature>
<evidence type="ECO:0000259" key="1">
    <source>
        <dbReference type="Pfam" id="PF13843"/>
    </source>
</evidence>
<dbReference type="PANTHER" id="PTHR46599">
    <property type="entry name" value="PIGGYBAC TRANSPOSABLE ELEMENT-DERIVED PROTEIN 4"/>
    <property type="match status" value="1"/>
</dbReference>
<evidence type="ECO:0000313" key="2">
    <source>
        <dbReference type="EMBL" id="CAH2039920.1"/>
    </source>
</evidence>
<proteinExistence type="predicted"/>
<evidence type="ECO:0000313" key="3">
    <source>
        <dbReference type="Proteomes" id="UP000837857"/>
    </source>
</evidence>
<feature type="non-terminal residue" evidence="2">
    <location>
        <position position="431"/>
    </location>
</feature>
<name>A0ABN8HTN7_9NEOP</name>
<protein>
    <recommendedName>
        <fullName evidence="1">PiggyBac transposable element-derived protein domain-containing protein</fullName>
    </recommendedName>
</protein>
<dbReference type="EMBL" id="OW152823">
    <property type="protein sequence ID" value="CAH2039920.1"/>
    <property type="molecule type" value="Genomic_DNA"/>
</dbReference>
<reference evidence="2" key="1">
    <citation type="submission" date="2022-03" db="EMBL/GenBank/DDBJ databases">
        <authorList>
            <person name="Martin H S."/>
        </authorList>
    </citation>
    <scope>NUCLEOTIDE SEQUENCE</scope>
</reference>
<accession>A0ABN8HTN7</accession>
<keyword evidence="3" id="KW-1185">Reference proteome</keyword>
<organism evidence="2 3">
    <name type="scientific">Iphiclides podalirius</name>
    <name type="common">scarce swallowtail</name>
    <dbReference type="NCBI Taxonomy" id="110791"/>
    <lineage>
        <taxon>Eukaryota</taxon>
        <taxon>Metazoa</taxon>
        <taxon>Ecdysozoa</taxon>
        <taxon>Arthropoda</taxon>
        <taxon>Hexapoda</taxon>
        <taxon>Insecta</taxon>
        <taxon>Pterygota</taxon>
        <taxon>Neoptera</taxon>
        <taxon>Endopterygota</taxon>
        <taxon>Lepidoptera</taxon>
        <taxon>Glossata</taxon>
        <taxon>Ditrysia</taxon>
        <taxon>Papilionoidea</taxon>
        <taxon>Papilionidae</taxon>
        <taxon>Papilioninae</taxon>
        <taxon>Iphiclides</taxon>
    </lineage>
</organism>
<sequence length="431" mass="48250">MFSFNPGFRETVVWSERQTGRGGINAPSVHLSAVKDRLRDMSVKRKTSRRCLAGLFTEARQELIAQKRDVQLERMLLPDAPPRTRPKKGISPERESCIMVVPPVRLSVDYSPIKRVEAEASTSGVACSSELNFSEPTEFECSMSDIGAEVVLPASSSPYISRPSDIGVIDENINGTIEKWLDEVCSSDDDLDIDDANVSLAIVQERDAAQEPACDSDLTVFQEKVLQREDVANDRALRNILSEELCTFSWTQEIAIDESLLKWHGRLSFSQKIKSKAAQIGVKTYELCESSSGYLWRFFVYAGKDKPTLFTSDGIDGRDTEKEQKNERPFALESLHRFDEDETNDSPNNDVTIVASPDKITTDEIGEKSTIVEQAKALAEECSLIGLKINIVYIDKETRVQKVKYLGCIIKDTNSREEEIEFRIQGASVSV</sequence>
<dbReference type="Pfam" id="PF13843">
    <property type="entry name" value="DDE_Tnp_1_7"/>
    <property type="match status" value="1"/>
</dbReference>
<dbReference type="Proteomes" id="UP000837857">
    <property type="component" value="Chromosome 11"/>
</dbReference>
<dbReference type="InterPro" id="IPR029526">
    <property type="entry name" value="PGBD"/>
</dbReference>
<gene>
    <name evidence="2" type="ORF">IPOD504_LOCUS2111</name>
</gene>